<comment type="pathway">
    <text evidence="2">Cell wall biogenesis; peptidoglycan biosynthesis.</text>
</comment>
<dbReference type="SMART" id="SM00936">
    <property type="entry name" value="PBP5_C"/>
    <property type="match status" value="1"/>
</dbReference>
<dbReference type="PANTHER" id="PTHR21581">
    <property type="entry name" value="D-ALANYL-D-ALANINE CARBOXYPEPTIDASE"/>
    <property type="match status" value="1"/>
</dbReference>
<keyword evidence="8 15" id="KW-0378">Hydrolase</keyword>
<sequence length="395" mass="43500">MFNKVGFKKVFSSQISKVLRLLFLTVAIVNVAHGASLIPAEPQIAATAYLVIDADTGKIIAAKNENERFAPASLTKMMTAYILEYELNKGNVSTDDLVLISEKAWRTQGSRMFIREGTQVRLGDLMKGIVIQSGNDASVAAAEHIAGSEAAFADLMNQHAKLLGMRNTNFMNATGLPAEGHESSAFDLALLAKAIIQDFPEHYGIYSEKYFTYNKIRQPNRNKLLWRDKTVDGLKTGHTDAAGYCLVASAKRDGMRLISVVLGTSDEEARARESQKLLSYAFRYYRTHQLYKSNVVLNTTKVWSGTQDQLRMGIAESLSVTIPRGQADKLQATMDVDRVVTAPIAQGQELGKVRVTLDGELVTEVPLVAMEAIPEAGLLKRIWHAILLFFTSLIG</sequence>
<evidence type="ECO:0000256" key="3">
    <source>
        <dbReference type="ARBA" id="ARBA00007164"/>
    </source>
</evidence>
<evidence type="ECO:0000256" key="7">
    <source>
        <dbReference type="ARBA" id="ARBA00022729"/>
    </source>
</evidence>
<evidence type="ECO:0000256" key="1">
    <source>
        <dbReference type="ARBA" id="ARBA00003217"/>
    </source>
</evidence>
<keyword evidence="11" id="KW-0961">Cell wall biogenesis/degradation</keyword>
<dbReference type="SUPFAM" id="SSF69189">
    <property type="entry name" value="Penicillin-binding protein associated domain"/>
    <property type="match status" value="1"/>
</dbReference>
<keyword evidence="10" id="KW-0573">Peptidoglycan synthesis</keyword>
<dbReference type="Gene3D" id="3.40.710.10">
    <property type="entry name" value="DD-peptidase/beta-lactamase superfamily"/>
    <property type="match status" value="1"/>
</dbReference>
<keyword evidence="6" id="KW-0645">Protease</keyword>
<comment type="caution">
    <text evidence="15">The sequence shown here is derived from an EMBL/GenBank/DDBJ whole genome shotgun (WGS) entry which is preliminary data.</text>
</comment>
<dbReference type="GO" id="GO:0004180">
    <property type="term" value="F:carboxypeptidase activity"/>
    <property type="evidence" value="ECO:0007669"/>
    <property type="project" value="UniProtKB-KW"/>
</dbReference>
<comment type="similarity">
    <text evidence="3 13">Belongs to the peptidase S11 family.</text>
</comment>
<feature type="domain" description="Peptidase S11 D-Ala-D-Ala carboxypeptidase A C-terminal" evidence="14">
    <location>
        <begin position="285"/>
        <end position="375"/>
    </location>
</feature>
<dbReference type="InterPro" id="IPR001967">
    <property type="entry name" value="Peptidase_S11_N"/>
</dbReference>
<evidence type="ECO:0000256" key="9">
    <source>
        <dbReference type="ARBA" id="ARBA00022960"/>
    </source>
</evidence>
<evidence type="ECO:0000256" key="11">
    <source>
        <dbReference type="ARBA" id="ARBA00023316"/>
    </source>
</evidence>
<evidence type="ECO:0000256" key="4">
    <source>
        <dbReference type="ARBA" id="ARBA00012448"/>
    </source>
</evidence>
<dbReference type="EC" id="3.4.16.4" evidence="4"/>
<reference evidence="15 16" key="1">
    <citation type="submission" date="2024-03" db="EMBL/GenBank/DDBJ databases">
        <title>Community enrichment and isolation of bacterial strains for fucoidan degradation.</title>
        <authorList>
            <person name="Sichert A."/>
        </authorList>
    </citation>
    <scope>NUCLEOTIDE SEQUENCE [LARGE SCALE GENOMIC DNA]</scope>
    <source>
        <strain evidence="15 16">AS76</strain>
    </source>
</reference>
<dbReference type="InterPro" id="IPR037167">
    <property type="entry name" value="Peptidase_S11_C_sf"/>
</dbReference>
<organism evidence="15 16">
    <name type="scientific">Neptuniibacter pectenicola</name>
    <dbReference type="NCBI Taxonomy" id="1806669"/>
    <lineage>
        <taxon>Bacteria</taxon>
        <taxon>Pseudomonadati</taxon>
        <taxon>Pseudomonadota</taxon>
        <taxon>Gammaproteobacteria</taxon>
        <taxon>Oceanospirillales</taxon>
        <taxon>Oceanospirillaceae</taxon>
        <taxon>Neptuniibacter</taxon>
    </lineage>
</organism>
<evidence type="ECO:0000256" key="12">
    <source>
        <dbReference type="ARBA" id="ARBA00034000"/>
    </source>
</evidence>
<gene>
    <name evidence="15" type="ORF">WNY58_04885</name>
</gene>
<evidence type="ECO:0000256" key="6">
    <source>
        <dbReference type="ARBA" id="ARBA00022670"/>
    </source>
</evidence>
<dbReference type="PRINTS" id="PR00725">
    <property type="entry name" value="DADACBPTASE1"/>
</dbReference>
<dbReference type="EMBL" id="JBBMRA010000003">
    <property type="protein sequence ID" value="MEM5535724.1"/>
    <property type="molecule type" value="Genomic_DNA"/>
</dbReference>
<evidence type="ECO:0000313" key="16">
    <source>
        <dbReference type="Proteomes" id="UP001449225"/>
    </source>
</evidence>
<keyword evidence="9" id="KW-0133">Cell shape</keyword>
<dbReference type="Gene3D" id="2.60.410.10">
    <property type="entry name" value="D-Ala-D-Ala carboxypeptidase, C-terminal domain"/>
    <property type="match status" value="1"/>
</dbReference>
<evidence type="ECO:0000256" key="5">
    <source>
        <dbReference type="ARBA" id="ARBA00022645"/>
    </source>
</evidence>
<dbReference type="Pfam" id="PF00768">
    <property type="entry name" value="Peptidase_S11"/>
    <property type="match status" value="1"/>
</dbReference>
<dbReference type="InterPro" id="IPR018044">
    <property type="entry name" value="Peptidase_S11"/>
</dbReference>
<evidence type="ECO:0000256" key="10">
    <source>
        <dbReference type="ARBA" id="ARBA00022984"/>
    </source>
</evidence>
<comment type="catalytic activity">
    <reaction evidence="12">
        <text>Preferential cleavage: (Ac)2-L-Lys-D-Ala-|-D-Ala. Also transpeptidation of peptidyl-alanyl moieties that are N-acyl substituents of D-alanine.</text>
        <dbReference type="EC" id="3.4.16.4"/>
    </reaction>
</comment>
<dbReference type="Proteomes" id="UP001449225">
    <property type="component" value="Unassembled WGS sequence"/>
</dbReference>
<dbReference type="InterPro" id="IPR015956">
    <property type="entry name" value="Peniciliin-bd_prot_C_sf"/>
</dbReference>
<evidence type="ECO:0000259" key="14">
    <source>
        <dbReference type="SMART" id="SM00936"/>
    </source>
</evidence>
<keyword evidence="16" id="KW-1185">Reference proteome</keyword>
<dbReference type="SUPFAM" id="SSF56601">
    <property type="entry name" value="beta-lactamase/transpeptidase-like"/>
    <property type="match status" value="1"/>
</dbReference>
<dbReference type="InterPro" id="IPR012907">
    <property type="entry name" value="Peptidase_S11_C"/>
</dbReference>
<protein>
    <recommendedName>
        <fullName evidence="4">serine-type D-Ala-D-Ala carboxypeptidase</fullName>
        <ecNumber evidence="4">3.4.16.4</ecNumber>
    </recommendedName>
</protein>
<dbReference type="Pfam" id="PF07943">
    <property type="entry name" value="PBP5_C"/>
    <property type="match status" value="1"/>
</dbReference>
<evidence type="ECO:0000256" key="13">
    <source>
        <dbReference type="RuleBase" id="RU004016"/>
    </source>
</evidence>
<evidence type="ECO:0000313" key="15">
    <source>
        <dbReference type="EMBL" id="MEM5535724.1"/>
    </source>
</evidence>
<evidence type="ECO:0000256" key="2">
    <source>
        <dbReference type="ARBA" id="ARBA00004752"/>
    </source>
</evidence>
<evidence type="ECO:0000256" key="8">
    <source>
        <dbReference type="ARBA" id="ARBA00022801"/>
    </source>
</evidence>
<dbReference type="InterPro" id="IPR012338">
    <property type="entry name" value="Beta-lactam/transpept-like"/>
</dbReference>
<name>A0ABU9TPT6_9GAMM</name>
<proteinExistence type="inferred from homology"/>
<keyword evidence="5 15" id="KW-0121">Carboxypeptidase</keyword>
<dbReference type="PANTHER" id="PTHR21581:SF6">
    <property type="entry name" value="TRAFFICKING PROTEIN PARTICLE COMPLEX SUBUNIT 12"/>
    <property type="match status" value="1"/>
</dbReference>
<comment type="function">
    <text evidence="1">Removes C-terminal D-alanyl residues from sugar-peptide cell wall precursors.</text>
</comment>
<keyword evidence="7" id="KW-0732">Signal</keyword>
<accession>A0ABU9TPT6</accession>